<dbReference type="Proteomes" id="UP001234798">
    <property type="component" value="Chromosome"/>
</dbReference>
<gene>
    <name evidence="8" type="ORF">RAS12_19245</name>
</gene>
<name>A0ABY9LWL5_9BURK</name>
<organism evidence="8 9">
    <name type="scientific">Achromobacter seleniivolatilans</name>
    <dbReference type="NCBI Taxonomy" id="3047478"/>
    <lineage>
        <taxon>Bacteria</taxon>
        <taxon>Pseudomonadati</taxon>
        <taxon>Pseudomonadota</taxon>
        <taxon>Betaproteobacteria</taxon>
        <taxon>Burkholderiales</taxon>
        <taxon>Alcaligenaceae</taxon>
        <taxon>Achromobacter</taxon>
    </lineage>
</organism>
<dbReference type="Gene3D" id="3.40.50.300">
    <property type="entry name" value="P-loop containing nucleotide triphosphate hydrolases"/>
    <property type="match status" value="1"/>
</dbReference>
<dbReference type="InterPro" id="IPR003439">
    <property type="entry name" value="ABC_transporter-like_ATP-bd"/>
</dbReference>
<evidence type="ECO:0000256" key="3">
    <source>
        <dbReference type="ARBA" id="ARBA00022475"/>
    </source>
</evidence>
<evidence type="ECO:0000256" key="4">
    <source>
        <dbReference type="ARBA" id="ARBA00022741"/>
    </source>
</evidence>
<keyword evidence="3" id="KW-0472">Membrane</keyword>
<dbReference type="PANTHER" id="PTHR43820">
    <property type="entry name" value="HIGH-AFFINITY BRANCHED-CHAIN AMINO ACID TRANSPORT ATP-BINDING PROTEIN LIVF"/>
    <property type="match status" value="1"/>
</dbReference>
<keyword evidence="2" id="KW-0813">Transport</keyword>
<evidence type="ECO:0000256" key="2">
    <source>
        <dbReference type="ARBA" id="ARBA00022448"/>
    </source>
</evidence>
<dbReference type="SUPFAM" id="SSF52540">
    <property type="entry name" value="P-loop containing nucleoside triphosphate hydrolases"/>
    <property type="match status" value="1"/>
</dbReference>
<dbReference type="EMBL" id="CP132976">
    <property type="protein sequence ID" value="WMD18753.1"/>
    <property type="molecule type" value="Genomic_DNA"/>
</dbReference>
<evidence type="ECO:0000256" key="1">
    <source>
        <dbReference type="ARBA" id="ARBA00005417"/>
    </source>
</evidence>
<keyword evidence="6" id="KW-0029">Amino-acid transport</keyword>
<keyword evidence="5 8" id="KW-0067">ATP-binding</keyword>
<evidence type="ECO:0000256" key="6">
    <source>
        <dbReference type="ARBA" id="ARBA00022970"/>
    </source>
</evidence>
<dbReference type="SMART" id="SM00382">
    <property type="entry name" value="AAA"/>
    <property type="match status" value="1"/>
</dbReference>
<dbReference type="PROSITE" id="PS50893">
    <property type="entry name" value="ABC_TRANSPORTER_2"/>
    <property type="match status" value="1"/>
</dbReference>
<dbReference type="Pfam" id="PF00005">
    <property type="entry name" value="ABC_tran"/>
    <property type="match status" value="1"/>
</dbReference>
<proteinExistence type="inferred from homology"/>
<sequence>MPITCAPTPGWSKPIWELDMSTAILALEDVTVAYHGDITILNHINVQARAGKVTGVIGPNGAGKSTVLKTLFGFLPPRTGRITLRGQDISAQPSHERAANGVAFVPQHRSLFGELSVHDNLLLGCWPFRRDKTRVRARIDSVYDRFPILAQKRNDPVSSMSGGQQRFVEFGRALLIEPSVILLDEPTAMLAPKISKEIYTLIRGFADEGMTVVLVDQNVRRCAEISDYMYILELGRNKAEGSREAFEDGGGLREMVASWMDYKID</sequence>
<dbReference type="PANTHER" id="PTHR43820:SF6">
    <property type="entry name" value="ABC TRANSPORTER ATP-BINDING PROTEIN"/>
    <property type="match status" value="1"/>
</dbReference>
<evidence type="ECO:0000256" key="5">
    <source>
        <dbReference type="ARBA" id="ARBA00022840"/>
    </source>
</evidence>
<feature type="domain" description="ABC transporter" evidence="7">
    <location>
        <begin position="25"/>
        <end position="259"/>
    </location>
</feature>
<dbReference type="InterPro" id="IPR052156">
    <property type="entry name" value="BCAA_Transport_ATP-bd_LivF"/>
</dbReference>
<keyword evidence="9" id="KW-1185">Reference proteome</keyword>
<keyword evidence="4" id="KW-0547">Nucleotide-binding</keyword>
<comment type="similarity">
    <text evidence="1">Belongs to the ABC transporter superfamily.</text>
</comment>
<dbReference type="CDD" id="cd03224">
    <property type="entry name" value="ABC_TM1139_LivF_branched"/>
    <property type="match status" value="1"/>
</dbReference>
<dbReference type="InterPro" id="IPR003593">
    <property type="entry name" value="AAA+_ATPase"/>
</dbReference>
<evidence type="ECO:0000313" key="9">
    <source>
        <dbReference type="Proteomes" id="UP001234798"/>
    </source>
</evidence>
<reference evidence="8 9" key="1">
    <citation type="submission" date="2023-08" db="EMBL/GenBank/DDBJ databases">
        <title>Achromobacter seleniivolatilans sp. nov., isolated from seleniferous soil.</title>
        <authorList>
            <person name="Zhang S."/>
            <person name="Li K."/>
            <person name="Peng J."/>
            <person name="Zhao Q."/>
            <person name="Wang H."/>
            <person name="Guo Y."/>
        </authorList>
    </citation>
    <scope>NUCLEOTIDE SEQUENCE [LARGE SCALE GENOMIC DNA]</scope>
    <source>
        <strain evidence="8 9">R39</strain>
    </source>
</reference>
<dbReference type="GO" id="GO:0005524">
    <property type="term" value="F:ATP binding"/>
    <property type="evidence" value="ECO:0007669"/>
    <property type="project" value="UniProtKB-KW"/>
</dbReference>
<keyword evidence="3" id="KW-1003">Cell membrane</keyword>
<evidence type="ECO:0000313" key="8">
    <source>
        <dbReference type="EMBL" id="WMD18753.1"/>
    </source>
</evidence>
<dbReference type="InterPro" id="IPR027417">
    <property type="entry name" value="P-loop_NTPase"/>
</dbReference>
<accession>A0ABY9LWL5</accession>
<evidence type="ECO:0000259" key="7">
    <source>
        <dbReference type="PROSITE" id="PS50893"/>
    </source>
</evidence>
<protein>
    <submittedName>
        <fullName evidence="8">ABC transporter ATP-binding protein</fullName>
    </submittedName>
</protein>